<proteinExistence type="predicted"/>
<evidence type="ECO:0008006" key="2">
    <source>
        <dbReference type="Google" id="ProtNLM"/>
    </source>
</evidence>
<dbReference type="AlphaFoldDB" id="A0A6N2WNN1"/>
<name>A0A6N2WNN1_9BACE</name>
<protein>
    <recommendedName>
        <fullName evidence="2">Glycosyltransferase family 1 protein</fullName>
    </recommendedName>
</protein>
<accession>A0A6N2WNN1</accession>
<gene>
    <name evidence="1" type="ORF">BILFYP9_03634</name>
</gene>
<reference evidence="1" key="1">
    <citation type="submission" date="2019-11" db="EMBL/GenBank/DDBJ databases">
        <authorList>
            <person name="Feng L."/>
        </authorList>
    </citation>
    <scope>NUCLEOTIDE SEQUENCE</scope>
    <source>
        <strain evidence="1">BintestinalisLFYP9</strain>
    </source>
</reference>
<organism evidence="1">
    <name type="scientific">Bacteroides intestinalis</name>
    <dbReference type="NCBI Taxonomy" id="329854"/>
    <lineage>
        <taxon>Bacteria</taxon>
        <taxon>Pseudomonadati</taxon>
        <taxon>Bacteroidota</taxon>
        <taxon>Bacteroidia</taxon>
        <taxon>Bacteroidales</taxon>
        <taxon>Bacteroidaceae</taxon>
        <taxon>Bacteroides</taxon>
    </lineage>
</organism>
<dbReference type="RefSeq" id="WP_138292887.1">
    <property type="nucleotide sequence ID" value="NZ_BAABZC010000003.1"/>
</dbReference>
<dbReference type="SUPFAM" id="SSF53756">
    <property type="entry name" value="UDP-Glycosyltransferase/glycogen phosphorylase"/>
    <property type="match status" value="1"/>
</dbReference>
<evidence type="ECO:0000313" key="1">
    <source>
        <dbReference type="EMBL" id="VYT43627.1"/>
    </source>
</evidence>
<sequence>MNVLLIGEYSGFALNLKEGLRACGANVVHIHEGDDWKSIDQTNDKQSISFNNCLKHRLKIGPYKIKGTWRLWGAKALWKLSKSVNKYRGYFDVVWIINYQFIREEWELWYPRLSYSQLNKVLRFNGRIFFSACGMDLPYCIAATKLPKLYQGNLDDNVFRTPRLVGKFNKLIRCVEGVIPVMFEYAYSYRNYNFASPVRICETIPLPINTASFSASNHIDGKIKILYGKNRIAKGTPFVLAALERIQNEYSYLVDVQIVEHVPFGKYIDLVKHTNILIDQCQSYSYGMNAIIGMAAGKVVLSGNELECQREFKQEIPIVNIRPNEDFIFNQLEYLITHPEIIDNLSSKSALFARNFHDSKLVASRYLALFGNE</sequence>
<dbReference type="EMBL" id="CACRSU010000047">
    <property type="protein sequence ID" value="VYT43627.1"/>
    <property type="molecule type" value="Genomic_DNA"/>
</dbReference>